<reference evidence="4" key="1">
    <citation type="submission" date="2021-01" db="EMBL/GenBank/DDBJ databases">
        <authorList>
            <person name="Corre E."/>
            <person name="Pelletier E."/>
            <person name="Niang G."/>
            <person name="Scheremetjew M."/>
            <person name="Finn R."/>
            <person name="Kale V."/>
            <person name="Holt S."/>
            <person name="Cochrane G."/>
            <person name="Meng A."/>
            <person name="Brown T."/>
            <person name="Cohen L."/>
        </authorList>
    </citation>
    <scope>NUCLEOTIDE SEQUENCE</scope>
</reference>
<feature type="compositionally biased region" description="Low complexity" evidence="2">
    <location>
        <begin position="815"/>
        <end position="824"/>
    </location>
</feature>
<dbReference type="GO" id="GO:0003341">
    <property type="term" value="P:cilium movement"/>
    <property type="evidence" value="ECO:0007669"/>
    <property type="project" value="TreeGrafter"/>
</dbReference>
<dbReference type="PROSITE" id="PS51203">
    <property type="entry name" value="CS"/>
    <property type="match status" value="1"/>
</dbReference>
<dbReference type="PANTHER" id="PTHR46492:SF1">
    <property type="entry name" value="DYNEIN AXONEMAL ASSEMBLY FACTOR 4"/>
    <property type="match status" value="1"/>
</dbReference>
<name>A0A7S1F1Z8_NOCSC</name>
<dbReference type="PROSITE" id="PS50005">
    <property type="entry name" value="TPR"/>
    <property type="match status" value="1"/>
</dbReference>
<organism evidence="4">
    <name type="scientific">Noctiluca scintillans</name>
    <name type="common">Sea sparkle</name>
    <name type="synonym">Red tide dinoflagellate</name>
    <dbReference type="NCBI Taxonomy" id="2966"/>
    <lineage>
        <taxon>Eukaryota</taxon>
        <taxon>Sar</taxon>
        <taxon>Alveolata</taxon>
        <taxon>Dinophyceae</taxon>
        <taxon>Noctilucales</taxon>
        <taxon>Noctilucaceae</taxon>
        <taxon>Noctiluca</taxon>
    </lineage>
</organism>
<dbReference type="InterPro" id="IPR052004">
    <property type="entry name" value="Dynein_assembly_factor_4"/>
</dbReference>
<dbReference type="PANTHER" id="PTHR46492">
    <property type="entry name" value="DYNEIN ASSEMBLY FACTOR 4, AXONEMAL"/>
    <property type="match status" value="1"/>
</dbReference>
<dbReference type="Gene3D" id="2.60.40.790">
    <property type="match status" value="1"/>
</dbReference>
<feature type="region of interest" description="Disordered" evidence="2">
    <location>
        <begin position="795"/>
        <end position="850"/>
    </location>
</feature>
<sequence length="985" mass="109193">MPLPVVFSWSEDEDMLVFVLELRGATAKNMDVVLSDVFVKVNCHPSLFEVDLKHEVDPDHPKTLCRVGAGQVTLRLKKRTTGLWQEFRANGTKAELRVRRAHALAAADQREKELYKNRDDRKHEKLKAGEHEQWRLDRENREQIEKWQAEEKAKWERDVYAAFDEQGQAKATELADRQPEDTLCDGDVLPQPQDGMEEDPAQPQDSASSHVATPTSTLVVLPVSAAATTSVPSTIGDTGAIWTKEELEGLEEYVPDPRGTQGKIMMRFSERVRPGVPARDRGVRPPPFPKGTAVGDAAPPMMAGEDRDESDPVWLKDKADALMAAGDYQGAFNAYTEALKIGTNARAFANRAVADLYLGNLTQCIEDCNRSLSILDLRNRVPEGQMPPLEDPEDQAVRARLQVRIGTAYLWLGAFRKAEEHFDKAVATDGGLDAEERRRLTDDVERVRRARQALVLKERADHATRRLDSADSGSDALRTALDAYEECVRADDQSTIVRANRCFAQLRAGNLQDSLADADIALNSLRQWPIARRAPKLPARPARLEPPFLDDPTFTHPDQQKQGEVDWLMKHGGGSADNLPSLPSEYEWVRDVAEKSENAWIAVKKKMTKATVDAIRKATHELQDALYTRKPQVIRSCVEVASEQNRGGVGPSSKAIHQAEDYATKLAEFALEREAEHAQDAQALEQEFEECDLAKELAGSRSGVARSGFVRGHPVEVTRRRIYVKITLRRARVLEMLGDTEASVRELRVVLEVESNNTEAKQRLAVLAQVPALPPPRCSEQTTVSDALVTTETAASSGLSTVPTSHASRSVDVPSALASSSSTSGRTKEKVHFWDDEEEEPADHASPTTLLDSASEYMRRNDFGSALEVYNYLRRACKALDAFTELKILSNTSLCLQKLRGRLPDLISICTEAVDRIQEMENAAVCEVPAETLLRMKCACLSRRGNALGQQGKNEESQRDAVVVRELLARGAAVESGTGERSQTA</sequence>
<dbReference type="GO" id="GO:0036158">
    <property type="term" value="P:outer dynein arm assembly"/>
    <property type="evidence" value="ECO:0007669"/>
    <property type="project" value="TreeGrafter"/>
</dbReference>
<protein>
    <recommendedName>
        <fullName evidence="3">CS domain-containing protein</fullName>
    </recommendedName>
</protein>
<dbReference type="InterPro" id="IPR008978">
    <property type="entry name" value="HSP20-like_chaperone"/>
</dbReference>
<feature type="domain" description="CS" evidence="3">
    <location>
        <begin position="2"/>
        <end position="88"/>
    </location>
</feature>
<feature type="region of interest" description="Disordered" evidence="2">
    <location>
        <begin position="276"/>
        <end position="311"/>
    </location>
</feature>
<dbReference type="EMBL" id="HBFQ01019084">
    <property type="protein sequence ID" value="CAD8839017.1"/>
    <property type="molecule type" value="Transcribed_RNA"/>
</dbReference>
<evidence type="ECO:0000256" key="1">
    <source>
        <dbReference type="PROSITE-ProRule" id="PRU00339"/>
    </source>
</evidence>
<dbReference type="InterPro" id="IPR007052">
    <property type="entry name" value="CS_dom"/>
</dbReference>
<dbReference type="SUPFAM" id="SSF49764">
    <property type="entry name" value="HSP20-like chaperones"/>
    <property type="match status" value="1"/>
</dbReference>
<dbReference type="Gene3D" id="1.25.40.10">
    <property type="entry name" value="Tetratricopeptide repeat domain"/>
    <property type="match status" value="3"/>
</dbReference>
<feature type="region of interest" description="Disordered" evidence="2">
    <location>
        <begin position="169"/>
        <end position="212"/>
    </location>
</feature>
<dbReference type="GO" id="GO:0036159">
    <property type="term" value="P:inner dynein arm assembly"/>
    <property type="evidence" value="ECO:0007669"/>
    <property type="project" value="TreeGrafter"/>
</dbReference>
<evidence type="ECO:0000313" key="4">
    <source>
        <dbReference type="EMBL" id="CAD8839017.1"/>
    </source>
</evidence>
<evidence type="ECO:0000256" key="2">
    <source>
        <dbReference type="SAM" id="MobiDB-lite"/>
    </source>
</evidence>
<evidence type="ECO:0000259" key="3">
    <source>
        <dbReference type="PROSITE" id="PS51203"/>
    </source>
</evidence>
<keyword evidence="1" id="KW-0802">TPR repeat</keyword>
<dbReference type="SUPFAM" id="SSF48452">
    <property type="entry name" value="TPR-like"/>
    <property type="match status" value="1"/>
</dbReference>
<proteinExistence type="predicted"/>
<accession>A0A7S1F1Z8</accession>
<dbReference type="InterPro" id="IPR019734">
    <property type="entry name" value="TPR_rpt"/>
</dbReference>
<dbReference type="SMART" id="SM00028">
    <property type="entry name" value="TPR"/>
    <property type="match status" value="4"/>
</dbReference>
<dbReference type="InterPro" id="IPR011990">
    <property type="entry name" value="TPR-like_helical_dom_sf"/>
</dbReference>
<feature type="compositionally biased region" description="Polar residues" evidence="2">
    <location>
        <begin position="795"/>
        <end position="808"/>
    </location>
</feature>
<feature type="compositionally biased region" description="Polar residues" evidence="2">
    <location>
        <begin position="203"/>
        <end position="212"/>
    </location>
</feature>
<feature type="repeat" description="TPR" evidence="1">
    <location>
        <begin position="399"/>
        <end position="432"/>
    </location>
</feature>
<gene>
    <name evidence="4" type="ORF">NSCI0253_LOCUS13365</name>
</gene>
<dbReference type="AlphaFoldDB" id="A0A7S1F1Z8"/>